<evidence type="ECO:0000256" key="1">
    <source>
        <dbReference type="SAM" id="MobiDB-lite"/>
    </source>
</evidence>
<gene>
    <name evidence="2" type="ORF">NEOLEDRAFT_1180546</name>
</gene>
<dbReference type="AlphaFoldDB" id="A0A165QS00"/>
<sequence>MAYPTPHLAERYFLDHPLACTSLLEDYPLYGHADETEECVEVARDYEPTGKDGGEEEEAEGWGLNNDKRDKPEEAEKEDSENECDRALVVDEDGSDNSSSLVDSSEEEANVLIAKYTPHDVAPSLV</sequence>
<accession>A0A165QS00</accession>
<protein>
    <submittedName>
        <fullName evidence="2">Uncharacterized protein</fullName>
    </submittedName>
</protein>
<proteinExistence type="predicted"/>
<name>A0A165QS00_9AGAM</name>
<dbReference type="InParanoid" id="A0A165QS00"/>
<organism evidence="2 3">
    <name type="scientific">Neolentinus lepideus HHB14362 ss-1</name>
    <dbReference type="NCBI Taxonomy" id="1314782"/>
    <lineage>
        <taxon>Eukaryota</taxon>
        <taxon>Fungi</taxon>
        <taxon>Dikarya</taxon>
        <taxon>Basidiomycota</taxon>
        <taxon>Agaricomycotina</taxon>
        <taxon>Agaricomycetes</taxon>
        <taxon>Gloeophyllales</taxon>
        <taxon>Gloeophyllaceae</taxon>
        <taxon>Neolentinus</taxon>
    </lineage>
</organism>
<dbReference type="Proteomes" id="UP000076761">
    <property type="component" value="Unassembled WGS sequence"/>
</dbReference>
<reference evidence="2 3" key="1">
    <citation type="journal article" date="2016" name="Mol. Biol. Evol.">
        <title>Comparative Genomics of Early-Diverging Mushroom-Forming Fungi Provides Insights into the Origins of Lignocellulose Decay Capabilities.</title>
        <authorList>
            <person name="Nagy L.G."/>
            <person name="Riley R."/>
            <person name="Tritt A."/>
            <person name="Adam C."/>
            <person name="Daum C."/>
            <person name="Floudas D."/>
            <person name="Sun H."/>
            <person name="Yadav J.S."/>
            <person name="Pangilinan J."/>
            <person name="Larsson K.H."/>
            <person name="Matsuura K."/>
            <person name="Barry K."/>
            <person name="Labutti K."/>
            <person name="Kuo R."/>
            <person name="Ohm R.A."/>
            <person name="Bhattacharya S.S."/>
            <person name="Shirouzu T."/>
            <person name="Yoshinaga Y."/>
            <person name="Martin F.M."/>
            <person name="Grigoriev I.V."/>
            <person name="Hibbett D.S."/>
        </authorList>
    </citation>
    <scope>NUCLEOTIDE SEQUENCE [LARGE SCALE GENOMIC DNA]</scope>
    <source>
        <strain evidence="2 3">HHB14362 ss-1</strain>
    </source>
</reference>
<dbReference type="EMBL" id="KV425591">
    <property type="protein sequence ID" value="KZT22796.1"/>
    <property type="molecule type" value="Genomic_DNA"/>
</dbReference>
<feature type="compositionally biased region" description="Basic and acidic residues" evidence="1">
    <location>
        <begin position="41"/>
        <end position="53"/>
    </location>
</feature>
<keyword evidence="3" id="KW-1185">Reference proteome</keyword>
<feature type="region of interest" description="Disordered" evidence="1">
    <location>
        <begin position="40"/>
        <end position="106"/>
    </location>
</feature>
<evidence type="ECO:0000313" key="2">
    <source>
        <dbReference type="EMBL" id="KZT22796.1"/>
    </source>
</evidence>
<evidence type="ECO:0000313" key="3">
    <source>
        <dbReference type="Proteomes" id="UP000076761"/>
    </source>
</evidence>